<dbReference type="RefSeq" id="WP_119549242.1">
    <property type="nucleotide sequence ID" value="NZ_QXIR01000040.1"/>
</dbReference>
<dbReference type="InterPro" id="IPR019683">
    <property type="entry name" value="SirA"/>
</dbReference>
<comment type="caution">
    <text evidence="1">The sequence shown here is derived from an EMBL/GenBank/DDBJ whole genome shotgun (WGS) entry which is preliminary data.</text>
</comment>
<dbReference type="Pfam" id="PF10747">
    <property type="entry name" value="SirA"/>
    <property type="match status" value="1"/>
</dbReference>
<dbReference type="Proteomes" id="UP000265801">
    <property type="component" value="Unassembled WGS sequence"/>
</dbReference>
<dbReference type="Gene3D" id="3.30.310.250">
    <property type="entry name" value="Sporulation inhibitor of replication protein SirA"/>
    <property type="match status" value="1"/>
</dbReference>
<gene>
    <name evidence="1" type="primary">sirA</name>
    <name evidence="1" type="ORF">D3H55_20865</name>
</gene>
<protein>
    <submittedName>
        <fullName evidence="1">Sporulation inhibitor of replication protein SirA</fullName>
    </submittedName>
</protein>
<evidence type="ECO:0000313" key="2">
    <source>
        <dbReference type="Proteomes" id="UP000265801"/>
    </source>
</evidence>
<accession>A0A3A1QNY0</accession>
<reference evidence="1 2" key="1">
    <citation type="submission" date="2018-09" db="EMBL/GenBank/DDBJ databases">
        <title>Bacillus saliacetes sp. nov., isolated from Thai shrimp paste (Ka-pi).</title>
        <authorList>
            <person name="Daroonpunt R."/>
            <person name="Tanasupawat S."/>
            <person name="Yiamsombut S."/>
        </authorList>
    </citation>
    <scope>NUCLEOTIDE SEQUENCE [LARGE SCALE GENOMIC DNA]</scope>
    <source>
        <strain evidence="1 2">SKP7-4</strain>
    </source>
</reference>
<evidence type="ECO:0000313" key="1">
    <source>
        <dbReference type="EMBL" id="RIW28753.1"/>
    </source>
</evidence>
<sequence length="147" mass="17576">MKFYRLYWIENEIADYFYGRERSFFNLFRESGSADGPLREVIKSQINYITRCIPFLPFNRAISQALASKREFKQSENQFHIESSCGQNTAKIRLLDRYIEVELQGHSSDWDAYIFEVLRKLDGRLFAIDIENEQFGWLKPIKVRKFI</sequence>
<dbReference type="EMBL" id="QXIR01000040">
    <property type="protein sequence ID" value="RIW28753.1"/>
    <property type="molecule type" value="Genomic_DNA"/>
</dbReference>
<keyword evidence="2" id="KW-1185">Reference proteome</keyword>
<proteinExistence type="predicted"/>
<name>A0A3A1QNY0_9BACI</name>
<dbReference type="OrthoDB" id="2736584at2"/>
<dbReference type="AlphaFoldDB" id="A0A3A1QNY0"/>
<organism evidence="1 2">
    <name type="scientific">Bacillus salacetis</name>
    <dbReference type="NCBI Taxonomy" id="2315464"/>
    <lineage>
        <taxon>Bacteria</taxon>
        <taxon>Bacillati</taxon>
        <taxon>Bacillota</taxon>
        <taxon>Bacilli</taxon>
        <taxon>Bacillales</taxon>
        <taxon>Bacillaceae</taxon>
        <taxon>Bacillus</taxon>
    </lineage>
</organism>
<dbReference type="InterPro" id="IPR038449">
    <property type="entry name" value="SirA_sf"/>
</dbReference>